<accession>A0A0C6EV97</accession>
<evidence type="ECO:0000256" key="1">
    <source>
        <dbReference type="SAM" id="MobiDB-lite"/>
    </source>
</evidence>
<organism evidence="2 3">
    <name type="scientific">Methylobacterium aquaticum</name>
    <dbReference type="NCBI Taxonomy" id="270351"/>
    <lineage>
        <taxon>Bacteria</taxon>
        <taxon>Pseudomonadati</taxon>
        <taxon>Pseudomonadota</taxon>
        <taxon>Alphaproteobacteria</taxon>
        <taxon>Hyphomicrobiales</taxon>
        <taxon>Methylobacteriaceae</taxon>
        <taxon>Methylobacterium</taxon>
    </lineage>
</organism>
<dbReference type="STRING" id="270351.Maq22A_c02430"/>
<dbReference type="AlphaFoldDB" id="A0A0C6EV97"/>
<evidence type="ECO:0000313" key="2">
    <source>
        <dbReference type="EMBL" id="BAQ43966.1"/>
    </source>
</evidence>
<reference evidence="3" key="2">
    <citation type="submission" date="2015-01" db="EMBL/GenBank/DDBJ databases">
        <title>Complete genome sequence of Methylobacterium aquaticum strain 22A.</title>
        <authorList>
            <person name="Tani A."/>
            <person name="Ogura Y."/>
            <person name="Hayashi T."/>
        </authorList>
    </citation>
    <scope>NUCLEOTIDE SEQUENCE [LARGE SCALE GENOMIC DNA]</scope>
    <source>
        <strain evidence="3">MA-22A</strain>
    </source>
</reference>
<feature type="compositionally biased region" description="Basic residues" evidence="1">
    <location>
        <begin position="1"/>
        <end position="12"/>
    </location>
</feature>
<sequence length="104" mass="10805">MVRRRATARPARKGSPWSFACEPRNSRASQSQALTITAVKKAVKITAITNATAHIAGVPAGGLGFGSSIPAVTQVRPAMQASCPIFQIAPEALDAPDDIRPPGT</sequence>
<proteinExistence type="predicted"/>
<feature type="region of interest" description="Disordered" evidence="1">
    <location>
        <begin position="1"/>
        <end position="24"/>
    </location>
</feature>
<gene>
    <name evidence="2" type="ORF">Maq22A_c02430</name>
</gene>
<dbReference type="Proteomes" id="UP000061432">
    <property type="component" value="Chromosome"/>
</dbReference>
<reference evidence="2 3" key="1">
    <citation type="journal article" date="2015" name="Genome Announc.">
        <title>Complete Genome Sequence of Methylobacterium aquaticum Strain 22A, Isolated from Racomitrium japonicum Moss.</title>
        <authorList>
            <person name="Tani A."/>
            <person name="Ogura Y."/>
            <person name="Hayashi T."/>
            <person name="Kimbara K."/>
        </authorList>
    </citation>
    <scope>NUCLEOTIDE SEQUENCE [LARGE SCALE GENOMIC DNA]</scope>
    <source>
        <strain evidence="2 3">MA-22A</strain>
    </source>
</reference>
<dbReference type="KEGG" id="maqu:Maq22A_c02430"/>
<evidence type="ECO:0000313" key="3">
    <source>
        <dbReference type="Proteomes" id="UP000061432"/>
    </source>
</evidence>
<protein>
    <submittedName>
        <fullName evidence="2">Uncharacterized protein</fullName>
    </submittedName>
</protein>
<name>A0A0C6EV97_9HYPH</name>
<dbReference type="EMBL" id="AP014704">
    <property type="protein sequence ID" value="BAQ43966.1"/>
    <property type="molecule type" value="Genomic_DNA"/>
</dbReference>